<keyword evidence="2" id="KW-1185">Reference proteome</keyword>
<reference evidence="1 2" key="2">
    <citation type="submission" date="2018-11" db="EMBL/GenBank/DDBJ databases">
        <authorList>
            <consortium name="Pathogen Informatics"/>
        </authorList>
    </citation>
    <scope>NUCLEOTIDE SEQUENCE [LARGE SCALE GENOMIC DNA]</scope>
</reference>
<sequence>MSASHLEVYWIKWLECVRQFWTEMENRSAVNDVISFVCEDKRNY</sequence>
<gene>
    <name evidence="1" type="ORF">TCLT_LOCUS3671</name>
</gene>
<accession>A0A0N5CTX0</accession>
<dbReference type="WBParaSite" id="TCLT_0000368201-mRNA-1">
    <property type="protein sequence ID" value="TCLT_0000368201-mRNA-1"/>
    <property type="gene ID" value="TCLT_0000368201"/>
</dbReference>
<proteinExistence type="predicted"/>
<evidence type="ECO:0000313" key="3">
    <source>
        <dbReference type="WBParaSite" id="TCLT_0000368201-mRNA-1"/>
    </source>
</evidence>
<dbReference type="AlphaFoldDB" id="A0A0N5CTX0"/>
<dbReference type="EMBL" id="UYYF01002192">
    <property type="protein sequence ID" value="VDN00336.1"/>
    <property type="molecule type" value="Genomic_DNA"/>
</dbReference>
<evidence type="ECO:0000313" key="1">
    <source>
        <dbReference type="EMBL" id="VDN00336.1"/>
    </source>
</evidence>
<reference evidence="3" key="1">
    <citation type="submission" date="2017-02" db="UniProtKB">
        <authorList>
            <consortium name="WormBaseParasite"/>
        </authorList>
    </citation>
    <scope>IDENTIFICATION</scope>
</reference>
<organism evidence="3">
    <name type="scientific">Thelazia callipaeda</name>
    <name type="common">Oriental eyeworm</name>
    <name type="synonym">Parasitic nematode</name>
    <dbReference type="NCBI Taxonomy" id="103827"/>
    <lineage>
        <taxon>Eukaryota</taxon>
        <taxon>Metazoa</taxon>
        <taxon>Ecdysozoa</taxon>
        <taxon>Nematoda</taxon>
        <taxon>Chromadorea</taxon>
        <taxon>Rhabditida</taxon>
        <taxon>Spirurina</taxon>
        <taxon>Spiruromorpha</taxon>
        <taxon>Thelazioidea</taxon>
        <taxon>Thelaziidae</taxon>
        <taxon>Thelazia</taxon>
    </lineage>
</organism>
<evidence type="ECO:0000313" key="2">
    <source>
        <dbReference type="Proteomes" id="UP000276776"/>
    </source>
</evidence>
<dbReference type="Proteomes" id="UP000276776">
    <property type="component" value="Unassembled WGS sequence"/>
</dbReference>
<name>A0A0N5CTX0_THECL</name>
<protein>
    <submittedName>
        <fullName evidence="1 3">Uncharacterized protein</fullName>
    </submittedName>
</protein>